<accession>A0AAW1SR64</accession>
<keyword evidence="3" id="KW-1185">Reference proteome</keyword>
<dbReference type="Proteomes" id="UP001485043">
    <property type="component" value="Unassembled WGS sequence"/>
</dbReference>
<evidence type="ECO:0000313" key="3">
    <source>
        <dbReference type="Proteomes" id="UP001485043"/>
    </source>
</evidence>
<comment type="caution">
    <text evidence="2">The sequence shown here is derived from an EMBL/GenBank/DDBJ whole genome shotgun (WGS) entry which is preliminary data.</text>
</comment>
<dbReference type="AlphaFoldDB" id="A0AAW1SR64"/>
<reference evidence="2 3" key="1">
    <citation type="journal article" date="2024" name="Nat. Commun.">
        <title>Phylogenomics reveals the evolutionary origins of lichenization in chlorophyte algae.</title>
        <authorList>
            <person name="Puginier C."/>
            <person name="Libourel C."/>
            <person name="Otte J."/>
            <person name="Skaloud P."/>
            <person name="Haon M."/>
            <person name="Grisel S."/>
            <person name="Petersen M."/>
            <person name="Berrin J.G."/>
            <person name="Delaux P.M."/>
            <person name="Dal Grande F."/>
            <person name="Keller J."/>
        </authorList>
    </citation>
    <scope>NUCLEOTIDE SEQUENCE [LARGE SCALE GENOMIC DNA]</scope>
    <source>
        <strain evidence="2 3">SAG 2523</strain>
    </source>
</reference>
<dbReference type="EMBL" id="JALJOV010001198">
    <property type="protein sequence ID" value="KAK9852332.1"/>
    <property type="molecule type" value="Genomic_DNA"/>
</dbReference>
<sequence>MKFAAPAKLKPAVSVTATASEARLNTLPSSGGSYIPPVAPSSPAAYPHTPRSMSTQPDEDGSRFEADAQESNPFEAPVMHDGGHNAAISGTNPLVHRNS</sequence>
<feature type="compositionally biased region" description="Low complexity" evidence="1">
    <location>
        <begin position="33"/>
        <end position="47"/>
    </location>
</feature>
<gene>
    <name evidence="2" type="ORF">WJX84_012408</name>
</gene>
<organism evidence="2 3">
    <name type="scientific">Apatococcus fuscideae</name>
    <dbReference type="NCBI Taxonomy" id="2026836"/>
    <lineage>
        <taxon>Eukaryota</taxon>
        <taxon>Viridiplantae</taxon>
        <taxon>Chlorophyta</taxon>
        <taxon>core chlorophytes</taxon>
        <taxon>Trebouxiophyceae</taxon>
        <taxon>Chlorellales</taxon>
        <taxon>Chlorellaceae</taxon>
        <taxon>Apatococcus</taxon>
    </lineage>
</organism>
<evidence type="ECO:0000256" key="1">
    <source>
        <dbReference type="SAM" id="MobiDB-lite"/>
    </source>
</evidence>
<feature type="region of interest" description="Disordered" evidence="1">
    <location>
        <begin position="25"/>
        <end position="99"/>
    </location>
</feature>
<evidence type="ECO:0000313" key="2">
    <source>
        <dbReference type="EMBL" id="KAK9852332.1"/>
    </source>
</evidence>
<name>A0AAW1SR64_9CHLO</name>
<protein>
    <submittedName>
        <fullName evidence="2">Uncharacterized protein</fullName>
    </submittedName>
</protein>
<proteinExistence type="predicted"/>